<evidence type="ECO:0000256" key="1">
    <source>
        <dbReference type="SAM" id="Phobius"/>
    </source>
</evidence>
<evidence type="ECO:0000256" key="2">
    <source>
        <dbReference type="SAM" id="SignalP"/>
    </source>
</evidence>
<sequence>MKKTFKKAVVIASIFFVQHLHAATITWDSVDYTSDLNSVFTLDIIGTDFLTNVDGGGVNISFDSNVLNVLSVSVDENLWDFGSGGINTGTIDNNVGTVNSIYVNAWSTVSGNFSVASVMFEAVGAGTTDLTLSEFAFNPWASGGSLIDHNYVAGSVSVSAVPVPAAVWLFGSGLIALSGFARKKS</sequence>
<keyword evidence="4" id="KW-1185">Reference proteome</keyword>
<dbReference type="EMBL" id="QFXC01000014">
    <property type="protein sequence ID" value="RDH80810.1"/>
    <property type="molecule type" value="Genomic_DNA"/>
</dbReference>
<evidence type="ECO:0008006" key="5">
    <source>
        <dbReference type="Google" id="ProtNLM"/>
    </source>
</evidence>
<feature type="chain" id="PRO_5016587534" description="PEP-CTERM sorting domain-containing protein" evidence="2">
    <location>
        <begin position="23"/>
        <end position="185"/>
    </location>
</feature>
<gene>
    <name evidence="3" type="ORF">DIZ80_17465</name>
</gene>
<dbReference type="Proteomes" id="UP000254266">
    <property type="component" value="Unassembled WGS sequence"/>
</dbReference>
<comment type="caution">
    <text evidence="3">The sequence shown here is derived from an EMBL/GenBank/DDBJ whole genome shotgun (WGS) entry which is preliminary data.</text>
</comment>
<keyword evidence="1" id="KW-0812">Transmembrane</keyword>
<keyword evidence="1" id="KW-1133">Transmembrane helix</keyword>
<dbReference type="Gene3D" id="2.60.40.680">
    <property type="match status" value="1"/>
</dbReference>
<feature type="transmembrane region" description="Helical" evidence="1">
    <location>
        <begin position="161"/>
        <end position="181"/>
    </location>
</feature>
<dbReference type="CDD" id="cd08547">
    <property type="entry name" value="Type_II_cohesin"/>
    <property type="match status" value="1"/>
</dbReference>
<proteinExistence type="predicted"/>
<name>A0A370D872_9GAMM</name>
<feature type="signal peptide" evidence="2">
    <location>
        <begin position="1"/>
        <end position="22"/>
    </location>
</feature>
<organism evidence="3 4">
    <name type="scientific">endosymbiont of Galathealinum brachiosum</name>
    <dbReference type="NCBI Taxonomy" id="2200906"/>
    <lineage>
        <taxon>Bacteria</taxon>
        <taxon>Pseudomonadati</taxon>
        <taxon>Pseudomonadota</taxon>
        <taxon>Gammaproteobacteria</taxon>
        <taxon>sulfur-oxidizing symbionts</taxon>
    </lineage>
</organism>
<evidence type="ECO:0000313" key="3">
    <source>
        <dbReference type="EMBL" id="RDH80810.1"/>
    </source>
</evidence>
<dbReference type="NCBIfam" id="TIGR03370">
    <property type="entry name" value="VPLPA-CTERM"/>
    <property type="match status" value="1"/>
</dbReference>
<protein>
    <recommendedName>
        <fullName evidence="5">PEP-CTERM sorting domain-containing protein</fullName>
    </recommendedName>
</protein>
<reference evidence="3 4" key="1">
    <citation type="journal article" date="2018" name="ISME J.">
        <title>Endosymbiont genomes yield clues of tubeworm success.</title>
        <authorList>
            <person name="Li Y."/>
            <person name="Liles M.R."/>
            <person name="Halanych K.M."/>
        </authorList>
    </citation>
    <scope>NUCLEOTIDE SEQUENCE [LARGE SCALE GENOMIC DNA]</scope>
    <source>
        <strain evidence="3">A1464</strain>
    </source>
</reference>
<keyword evidence="1" id="KW-0472">Membrane</keyword>
<accession>A0A370D872</accession>
<dbReference type="InterPro" id="IPR022472">
    <property type="entry name" value="VPLPA-CTERM"/>
</dbReference>
<evidence type="ECO:0000313" key="4">
    <source>
        <dbReference type="Proteomes" id="UP000254266"/>
    </source>
</evidence>
<dbReference type="AlphaFoldDB" id="A0A370D872"/>
<keyword evidence="2" id="KW-0732">Signal</keyword>
<dbReference type="GO" id="GO:0030246">
    <property type="term" value="F:carbohydrate binding"/>
    <property type="evidence" value="ECO:0007669"/>
    <property type="project" value="InterPro"/>
</dbReference>
<dbReference type="InterPro" id="IPR008965">
    <property type="entry name" value="CBM2/CBM3_carb-bd_dom_sf"/>
</dbReference>
<dbReference type="SUPFAM" id="SSF49384">
    <property type="entry name" value="Carbohydrate-binding domain"/>
    <property type="match status" value="1"/>
</dbReference>